<feature type="domain" description="PH" evidence="2">
    <location>
        <begin position="168"/>
        <end position="277"/>
    </location>
</feature>
<evidence type="ECO:0000259" key="2">
    <source>
        <dbReference type="PROSITE" id="PS50003"/>
    </source>
</evidence>
<name>A0AAE0BBK5_9CHLO</name>
<sequence length="485" mass="54545">MASLKIEIARSWAYKFRHQPPHVWEYRLFILYSTNVVDYFSEGAGGTLLPKGQVDVASLQWQMGDPSPPSWVPSGWDKKGVMLIFAADQLNKGEAKRKVYCIRFPSVESKQLWHDALSKAKASGQDQERTAEAGAKPAEKTLLRSASIINMQCTKHLAEWLLPLHQSKIIKCGWLLKWKDTFPKKWQRRLFVLRSDFVIRYYADAEMSTLEEKGEIELRKLKLVAHDKQDVIAFDAVQANKNNRWRPYLLSASRDIGHKDPQAEIDNWRQTILFWCQRAVQSEGRDGSSSLQEPDSPITELERLAREAPVSLESQNHKRLSSVDWEESPLSSTSVSRGGLEDPGCSDDDLDVSAVSTVHAMHPGEMIPLDELARLRVDSLDATNTGPVALDDGNYLETYLSDVESIERIAYSVDQSSSGDRAATIDYGMCEGFAFQEDRSVDVIEISSQEQSLMLSDAIQDGEERRADSVVLDGGSKWGAVFDSQ</sequence>
<dbReference type="PROSITE" id="PS50003">
    <property type="entry name" value="PH_DOMAIN"/>
    <property type="match status" value="1"/>
</dbReference>
<evidence type="ECO:0000313" key="4">
    <source>
        <dbReference type="Proteomes" id="UP001190700"/>
    </source>
</evidence>
<protein>
    <recommendedName>
        <fullName evidence="2">PH domain-containing protein</fullName>
    </recommendedName>
</protein>
<dbReference type="EMBL" id="LGRX02035848">
    <property type="protein sequence ID" value="KAK3232934.1"/>
    <property type="molecule type" value="Genomic_DNA"/>
</dbReference>
<gene>
    <name evidence="3" type="ORF">CYMTET_56738</name>
</gene>
<proteinExistence type="predicted"/>
<dbReference type="SMART" id="SM00233">
    <property type="entry name" value="PH"/>
    <property type="match status" value="2"/>
</dbReference>
<dbReference type="Proteomes" id="UP001190700">
    <property type="component" value="Unassembled WGS sequence"/>
</dbReference>
<feature type="region of interest" description="Disordered" evidence="1">
    <location>
        <begin position="306"/>
        <end position="343"/>
    </location>
</feature>
<accession>A0AAE0BBK5</accession>
<evidence type="ECO:0000256" key="1">
    <source>
        <dbReference type="SAM" id="MobiDB-lite"/>
    </source>
</evidence>
<evidence type="ECO:0000313" key="3">
    <source>
        <dbReference type="EMBL" id="KAK3232934.1"/>
    </source>
</evidence>
<reference evidence="3 4" key="1">
    <citation type="journal article" date="2015" name="Genome Biol. Evol.">
        <title>Comparative Genomics of a Bacterivorous Green Alga Reveals Evolutionary Causalities and Consequences of Phago-Mixotrophic Mode of Nutrition.</title>
        <authorList>
            <person name="Burns J.A."/>
            <person name="Paasch A."/>
            <person name="Narechania A."/>
            <person name="Kim E."/>
        </authorList>
    </citation>
    <scope>NUCLEOTIDE SEQUENCE [LARGE SCALE GENOMIC DNA]</scope>
    <source>
        <strain evidence="3 4">PLY_AMNH</strain>
    </source>
</reference>
<dbReference type="InterPro" id="IPR001849">
    <property type="entry name" value="PH_domain"/>
</dbReference>
<dbReference type="SUPFAM" id="SSF50729">
    <property type="entry name" value="PH domain-like"/>
    <property type="match status" value="2"/>
</dbReference>
<dbReference type="AlphaFoldDB" id="A0AAE0BBK5"/>
<organism evidence="3 4">
    <name type="scientific">Cymbomonas tetramitiformis</name>
    <dbReference type="NCBI Taxonomy" id="36881"/>
    <lineage>
        <taxon>Eukaryota</taxon>
        <taxon>Viridiplantae</taxon>
        <taxon>Chlorophyta</taxon>
        <taxon>Pyramimonadophyceae</taxon>
        <taxon>Pyramimonadales</taxon>
        <taxon>Pyramimonadaceae</taxon>
        <taxon>Cymbomonas</taxon>
    </lineage>
</organism>
<comment type="caution">
    <text evidence="3">The sequence shown here is derived from an EMBL/GenBank/DDBJ whole genome shotgun (WGS) entry which is preliminary data.</text>
</comment>
<dbReference type="Pfam" id="PF00169">
    <property type="entry name" value="PH"/>
    <property type="match status" value="1"/>
</dbReference>
<dbReference type="InterPro" id="IPR011993">
    <property type="entry name" value="PH-like_dom_sf"/>
</dbReference>
<dbReference type="Gene3D" id="2.30.29.30">
    <property type="entry name" value="Pleckstrin-homology domain (PH domain)/Phosphotyrosine-binding domain (PTB)"/>
    <property type="match status" value="1"/>
</dbReference>
<keyword evidence="4" id="KW-1185">Reference proteome</keyword>